<dbReference type="Pfam" id="PF20576">
    <property type="entry name" value="HEWD"/>
    <property type="match status" value="1"/>
</dbReference>
<protein>
    <recommendedName>
        <fullName evidence="1">HEWD domain-containing protein</fullName>
    </recommendedName>
</protein>
<sequence>MSSGVRLRRPTDRTCERCGRREAWCDDSESWRVAVDDAEKPQTGSVHCIHEWDINGTFLPIEG</sequence>
<comment type="caution">
    <text evidence="2">The sequence shown here is derived from an EMBL/GenBank/DDBJ whole genome shotgun (WGS) entry which is preliminary data.</text>
</comment>
<gene>
    <name evidence="2" type="ORF">AUR64_12925</name>
</gene>
<keyword evidence="3" id="KW-1185">Reference proteome</keyword>
<dbReference type="OrthoDB" id="212207at2157"/>
<evidence type="ECO:0000259" key="1">
    <source>
        <dbReference type="Pfam" id="PF20576"/>
    </source>
</evidence>
<accession>A0A0W1RAQ4</accession>
<feature type="domain" description="HEWD" evidence="1">
    <location>
        <begin position="5"/>
        <end position="62"/>
    </location>
</feature>
<name>A0A0W1RAQ4_9EURY</name>
<proteinExistence type="predicted"/>
<dbReference type="STRING" id="1514971.AUR64_12925"/>
<evidence type="ECO:0000313" key="2">
    <source>
        <dbReference type="EMBL" id="KTG10459.1"/>
    </source>
</evidence>
<dbReference type="EMBL" id="LOPU01000018">
    <property type="protein sequence ID" value="KTG10459.1"/>
    <property type="molecule type" value="Genomic_DNA"/>
</dbReference>
<reference evidence="2 3" key="1">
    <citation type="submission" date="2015-12" db="EMBL/GenBank/DDBJ databases">
        <title>Haloprofundus marisrubri gen. nov., sp. nov., an extremely halophilic archaeon isolated from the Discovery deep brine-seawater interface in the Red Sea.</title>
        <authorList>
            <person name="Zhang G."/>
            <person name="Stingl U."/>
            <person name="Rashid M."/>
        </authorList>
    </citation>
    <scope>NUCLEOTIDE SEQUENCE [LARGE SCALE GENOMIC DNA]</scope>
    <source>
        <strain evidence="2 3">SB9</strain>
    </source>
</reference>
<dbReference type="AlphaFoldDB" id="A0A0W1RAQ4"/>
<dbReference type="InterPro" id="IPR046782">
    <property type="entry name" value="HEWD"/>
</dbReference>
<organism evidence="2 3">
    <name type="scientific">Haloprofundus marisrubri</name>
    <dbReference type="NCBI Taxonomy" id="1514971"/>
    <lineage>
        <taxon>Archaea</taxon>
        <taxon>Methanobacteriati</taxon>
        <taxon>Methanobacteriota</taxon>
        <taxon>Stenosarchaea group</taxon>
        <taxon>Halobacteria</taxon>
        <taxon>Halobacteriales</taxon>
        <taxon>Haloferacaceae</taxon>
        <taxon>Haloprofundus</taxon>
    </lineage>
</organism>
<dbReference type="Proteomes" id="UP000054387">
    <property type="component" value="Unassembled WGS sequence"/>
</dbReference>
<evidence type="ECO:0000313" key="3">
    <source>
        <dbReference type="Proteomes" id="UP000054387"/>
    </source>
</evidence>
<dbReference type="RefSeq" id="WP_058581812.1">
    <property type="nucleotide sequence ID" value="NZ_LOPU01000018.1"/>
</dbReference>